<evidence type="ECO:0000313" key="1">
    <source>
        <dbReference type="EMBL" id="KAF2475184.1"/>
    </source>
</evidence>
<name>A0ACB6R7F3_9PLEO</name>
<evidence type="ECO:0000313" key="2">
    <source>
        <dbReference type="Proteomes" id="UP000799755"/>
    </source>
</evidence>
<organism evidence="1 2">
    <name type="scientific">Lindgomyces ingoldianus</name>
    <dbReference type="NCBI Taxonomy" id="673940"/>
    <lineage>
        <taxon>Eukaryota</taxon>
        <taxon>Fungi</taxon>
        <taxon>Dikarya</taxon>
        <taxon>Ascomycota</taxon>
        <taxon>Pezizomycotina</taxon>
        <taxon>Dothideomycetes</taxon>
        <taxon>Pleosporomycetidae</taxon>
        <taxon>Pleosporales</taxon>
        <taxon>Lindgomycetaceae</taxon>
        <taxon>Lindgomyces</taxon>
    </lineage>
</organism>
<dbReference type="EMBL" id="MU003496">
    <property type="protein sequence ID" value="KAF2475184.1"/>
    <property type="molecule type" value="Genomic_DNA"/>
</dbReference>
<protein>
    <submittedName>
        <fullName evidence="1">Uncharacterized protein</fullName>
    </submittedName>
</protein>
<gene>
    <name evidence="1" type="ORF">BDR25DRAFT_331759</name>
</gene>
<proteinExistence type="predicted"/>
<comment type="caution">
    <text evidence="1">The sequence shown here is derived from an EMBL/GenBank/DDBJ whole genome shotgun (WGS) entry which is preliminary data.</text>
</comment>
<dbReference type="Proteomes" id="UP000799755">
    <property type="component" value="Unassembled WGS sequence"/>
</dbReference>
<accession>A0ACB6R7F3</accession>
<reference evidence="1" key="1">
    <citation type="journal article" date="2020" name="Stud. Mycol.">
        <title>101 Dothideomycetes genomes: a test case for predicting lifestyles and emergence of pathogens.</title>
        <authorList>
            <person name="Haridas S."/>
            <person name="Albert R."/>
            <person name="Binder M."/>
            <person name="Bloem J."/>
            <person name="Labutti K."/>
            <person name="Salamov A."/>
            <person name="Andreopoulos B."/>
            <person name="Baker S."/>
            <person name="Barry K."/>
            <person name="Bills G."/>
            <person name="Bluhm B."/>
            <person name="Cannon C."/>
            <person name="Castanera R."/>
            <person name="Culley D."/>
            <person name="Daum C."/>
            <person name="Ezra D."/>
            <person name="Gonzalez J."/>
            <person name="Henrissat B."/>
            <person name="Kuo A."/>
            <person name="Liang C."/>
            <person name="Lipzen A."/>
            <person name="Lutzoni F."/>
            <person name="Magnuson J."/>
            <person name="Mondo S."/>
            <person name="Nolan M."/>
            <person name="Ohm R."/>
            <person name="Pangilinan J."/>
            <person name="Park H.-J."/>
            <person name="Ramirez L."/>
            <person name="Alfaro M."/>
            <person name="Sun H."/>
            <person name="Tritt A."/>
            <person name="Yoshinaga Y."/>
            <person name="Zwiers L.-H."/>
            <person name="Turgeon B."/>
            <person name="Goodwin S."/>
            <person name="Spatafora J."/>
            <person name="Crous P."/>
            <person name="Grigoriev I."/>
        </authorList>
    </citation>
    <scope>NUCLEOTIDE SEQUENCE</scope>
    <source>
        <strain evidence="1">ATCC 200398</strain>
    </source>
</reference>
<keyword evidence="2" id="KW-1185">Reference proteome</keyword>
<sequence length="351" mass="39200">MGYGVYHSRAGIVVGTLALQLISSTCVILRFYTRFWKRQPVLISDWLVLVAWVCGSGLSVMEIYGVAVNAFAVPLNTTSHLSQGLNERLKNVQHMEYAFVLTGVFSIGLVKLSVCLLYWHLFAKVKIRRFLAVWIAIIVTWTVAFLISEFLECGTHPLKVFGTKQDLAKYCPHIHKIGYALVGSDVATDLITLLIPLPLVMGMRLPWTRKILLAATFLVGALAVGASTAKAYIYIASSLAMMHEDGIILVTAYSMWNLVEVHVSITAACGMTLRPILGRIFPTDRFTSFIRFLRSSCNRKKTDQFSDLPSFVKIESGPDQNSRNPENTEPEKKEYEQQELVFQTSALAEVV</sequence>